<dbReference type="AlphaFoldDB" id="A0A9W5B1G2"/>
<evidence type="ECO:0000313" key="1">
    <source>
        <dbReference type="EMBL" id="CUW92455.1"/>
    </source>
</evidence>
<keyword evidence="2" id="KW-1185">Reference proteome</keyword>
<gene>
    <name evidence="1" type="ORF">AGR2A_Cc30322</name>
</gene>
<protein>
    <submittedName>
        <fullName evidence="1">Uncharacterized protein</fullName>
    </submittedName>
</protein>
<sequence>MGDDFMVVLKLHAECCVRQQFGYDAREFKDFFFCHVRVFFLLIVPDRVLSGKIARKLHNPGTFVNL</sequence>
<accession>A0A9W5B1G2</accession>
<organism evidence="1 2">
    <name type="scientific">Agrobacterium genomosp. 2 str. CFBP 5494</name>
    <dbReference type="NCBI Taxonomy" id="1183436"/>
    <lineage>
        <taxon>Bacteria</taxon>
        <taxon>Pseudomonadati</taxon>
        <taxon>Pseudomonadota</taxon>
        <taxon>Alphaproteobacteria</taxon>
        <taxon>Hyphomicrobiales</taxon>
        <taxon>Rhizobiaceae</taxon>
        <taxon>Rhizobium/Agrobacterium group</taxon>
        <taxon>Agrobacterium</taxon>
        <taxon>Agrobacterium tumefaciens complex</taxon>
    </lineage>
</organism>
<dbReference type="Proteomes" id="UP000191933">
    <property type="component" value="Unassembled WGS sequence"/>
</dbReference>
<comment type="caution">
    <text evidence="1">The sequence shown here is derived from an EMBL/GenBank/DDBJ whole genome shotgun (WGS) entry which is preliminary data.</text>
</comment>
<dbReference type="EMBL" id="FBVY01000014">
    <property type="protein sequence ID" value="CUW92455.1"/>
    <property type="molecule type" value="Genomic_DNA"/>
</dbReference>
<name>A0A9W5B1G2_9HYPH</name>
<proteinExistence type="predicted"/>
<reference evidence="1 2" key="1">
    <citation type="submission" date="2016-01" db="EMBL/GenBank/DDBJ databases">
        <authorList>
            <person name="Regsiter A."/>
            <person name="william w."/>
        </authorList>
    </citation>
    <scope>NUCLEOTIDE SEQUENCE [LARGE SCALE GENOMIC DNA]</scope>
    <source>
        <strain evidence="1 2">CFBP 5494</strain>
    </source>
</reference>
<evidence type="ECO:0000313" key="2">
    <source>
        <dbReference type="Proteomes" id="UP000191933"/>
    </source>
</evidence>